<dbReference type="Gene3D" id="3.40.50.800">
    <property type="entry name" value="Anticodon-binding domain"/>
    <property type="match status" value="1"/>
</dbReference>
<dbReference type="CDD" id="cd00862">
    <property type="entry name" value="ProRS_anticodon_zinc"/>
    <property type="match status" value="1"/>
</dbReference>
<dbReference type="InterPro" id="IPR006195">
    <property type="entry name" value="aa-tRNA-synth_II"/>
</dbReference>
<accession>A0ABQ7JG93</accession>
<dbReference type="NCBIfam" id="TIGR00408">
    <property type="entry name" value="proS_fam_I"/>
    <property type="match status" value="1"/>
</dbReference>
<dbReference type="PANTHER" id="PTHR43382">
    <property type="entry name" value="PROLYL-TRNA SYNTHETASE"/>
    <property type="match status" value="1"/>
</dbReference>
<dbReference type="Gene3D" id="3.30.110.30">
    <property type="entry name" value="C-terminal domain of ProRS"/>
    <property type="match status" value="1"/>
</dbReference>
<keyword evidence="11" id="KW-1185">Reference proteome</keyword>
<dbReference type="EC" id="6.1.1.15" evidence="1"/>
<proteinExistence type="inferred from homology"/>
<evidence type="ECO:0000256" key="7">
    <source>
        <dbReference type="ARBA" id="ARBA00029731"/>
    </source>
</evidence>
<dbReference type="Proteomes" id="UP000823046">
    <property type="component" value="Unassembled WGS sequence"/>
</dbReference>
<evidence type="ECO:0000256" key="6">
    <source>
        <dbReference type="ARBA" id="ARBA00023146"/>
    </source>
</evidence>
<dbReference type="Pfam" id="PF03129">
    <property type="entry name" value="HGTP_anticodon"/>
    <property type="match status" value="1"/>
</dbReference>
<evidence type="ECO:0000256" key="1">
    <source>
        <dbReference type="ARBA" id="ARBA00012831"/>
    </source>
</evidence>
<dbReference type="InterPro" id="IPR036754">
    <property type="entry name" value="YbaK/aa-tRNA-synt-asso_dom_sf"/>
</dbReference>
<feature type="domain" description="Aminoacyl-transfer RNA synthetases class-II family profile" evidence="9">
    <location>
        <begin position="215"/>
        <end position="466"/>
    </location>
</feature>
<dbReference type="PANTHER" id="PTHR43382:SF2">
    <property type="entry name" value="BIFUNCTIONAL GLUTAMATE_PROLINE--TRNA LIGASE"/>
    <property type="match status" value="1"/>
</dbReference>
<keyword evidence="3" id="KW-0547">Nucleotide-binding</keyword>
<evidence type="ECO:0000259" key="9">
    <source>
        <dbReference type="PROSITE" id="PS50862"/>
    </source>
</evidence>
<evidence type="ECO:0000313" key="10">
    <source>
        <dbReference type="EMBL" id="KAF8823014.1"/>
    </source>
</evidence>
<dbReference type="InterPro" id="IPR004154">
    <property type="entry name" value="Anticodon-bd"/>
</dbReference>
<dbReference type="SMART" id="SM00946">
    <property type="entry name" value="ProRS-C_1"/>
    <property type="match status" value="1"/>
</dbReference>
<keyword evidence="2" id="KW-0436">Ligase</keyword>
<dbReference type="InterPro" id="IPR004499">
    <property type="entry name" value="Pro-tRNA-ligase_IIa_arc-type"/>
</dbReference>
<keyword evidence="4" id="KW-0067">ATP-binding</keyword>
<dbReference type="InterPro" id="IPR017449">
    <property type="entry name" value="Pro-tRNA_synth_II"/>
</dbReference>
<organism evidence="10 11">
    <name type="scientific">Cardiosporidium cionae</name>
    <dbReference type="NCBI Taxonomy" id="476202"/>
    <lineage>
        <taxon>Eukaryota</taxon>
        <taxon>Sar</taxon>
        <taxon>Alveolata</taxon>
        <taxon>Apicomplexa</taxon>
        <taxon>Aconoidasida</taxon>
        <taxon>Nephromycida</taxon>
        <taxon>Cardiosporidium</taxon>
    </lineage>
</organism>
<dbReference type="SUPFAM" id="SSF52954">
    <property type="entry name" value="Class II aaRS ABD-related"/>
    <property type="match status" value="1"/>
</dbReference>
<dbReference type="SUPFAM" id="SSF55681">
    <property type="entry name" value="Class II aaRS and biotin synthetases"/>
    <property type="match status" value="1"/>
</dbReference>
<evidence type="ECO:0000256" key="8">
    <source>
        <dbReference type="ARBA" id="ARBA00047671"/>
    </source>
</evidence>
<keyword evidence="5" id="KW-0648">Protein biosynthesis</keyword>
<evidence type="ECO:0000313" key="11">
    <source>
        <dbReference type="Proteomes" id="UP000823046"/>
    </source>
</evidence>
<evidence type="ECO:0000256" key="2">
    <source>
        <dbReference type="ARBA" id="ARBA00022598"/>
    </source>
</evidence>
<evidence type="ECO:0000256" key="3">
    <source>
        <dbReference type="ARBA" id="ARBA00022741"/>
    </source>
</evidence>
<dbReference type="SUPFAM" id="SSF64586">
    <property type="entry name" value="C-terminal domain of ProRS"/>
    <property type="match status" value="1"/>
</dbReference>
<dbReference type="HAMAP" id="MF_01571">
    <property type="entry name" value="Pro_tRNA_synth_type3"/>
    <property type="match status" value="1"/>
</dbReference>
<dbReference type="Pfam" id="PF00587">
    <property type="entry name" value="tRNA-synt_2b"/>
    <property type="match status" value="1"/>
</dbReference>
<dbReference type="Gene3D" id="3.30.930.10">
    <property type="entry name" value="Bira Bifunctional Protein, Domain 2"/>
    <property type="match status" value="1"/>
</dbReference>
<sequence length="687" mass="78928">MLTEHFHPKAMTVNDLLSTQLKSKGKIVKNLFLKDKLDKFYLVTSLIDIPVNLRLLEKKLKAKSLRFADNDTLFSLLNVKPGAISPLALSEDSQLRVSFIVDDRLEAPGAVLVHPLHNFSSLEMESADLLRFAQEVNHPPVFLSIAEKESDKRMSNDGHPGENSTVMQIMEPNTIGIHCSKEENFAEWYTQVIQKGEMIEYYDISGCYIIRPWAFFIWEKVQRFFDDEIKQLGVENSSFPMFVTKAKLEAEKQHVEGFSPEVAWVTRYGESDLTEPIAIRPTSETIMYPAFAKWIRSHRDLPLKLNQWNTVVRWEFKQPTPFLRSREFLWQEGHTAHTTKEEAYSFTKDILELYRQWYEDYLAVPVIKGIKSENEKFAGGDITTTIEGYIQESGRGIQAATSHLLGTNFAKIFGIEYEGIEAAFTSRSLNENAEKQFCHQTSWGCTTRSIGIMAMIHGDDIGLIIPPRVVAIQVVIVPITYKESNISETLEKCFELKKLLEKSGTRVKVDDRVNYTPGWKYNYWERKGVPVRLEIGPRDLQNKTVRLIRRDNGEKKNVFWDVLIDEVTALLRNIHTFLYEKAKKRMDDGIVQLTNFSDVTPAICNKKLVLVPWYDTQCEEPETEDQIKKETARLSLDLQAQHDAASATTSGIKCLCIPFEQPDLPEGTRCFWTGKPAVRWSLWGRSY</sequence>
<dbReference type="CDD" id="cd00778">
    <property type="entry name" value="ProRS_core_arch_euk"/>
    <property type="match status" value="1"/>
</dbReference>
<dbReference type="SUPFAM" id="SSF55826">
    <property type="entry name" value="YbaK/ProRS associated domain"/>
    <property type="match status" value="1"/>
</dbReference>
<comment type="catalytic activity">
    <reaction evidence="8">
        <text>tRNA(Pro) + L-proline + ATP = L-prolyl-tRNA(Pro) + AMP + diphosphate</text>
        <dbReference type="Rhea" id="RHEA:14305"/>
        <dbReference type="Rhea" id="RHEA-COMP:9700"/>
        <dbReference type="Rhea" id="RHEA-COMP:9702"/>
        <dbReference type="ChEBI" id="CHEBI:30616"/>
        <dbReference type="ChEBI" id="CHEBI:33019"/>
        <dbReference type="ChEBI" id="CHEBI:60039"/>
        <dbReference type="ChEBI" id="CHEBI:78442"/>
        <dbReference type="ChEBI" id="CHEBI:78532"/>
        <dbReference type="ChEBI" id="CHEBI:456215"/>
        <dbReference type="EC" id="6.1.1.15"/>
    </reaction>
</comment>
<comment type="caution">
    <text evidence="10">The sequence shown here is derived from an EMBL/GenBank/DDBJ whole genome shotgun (WGS) entry which is preliminary data.</text>
</comment>
<dbReference type="EMBL" id="JADAQX010000007">
    <property type="protein sequence ID" value="KAF8823014.1"/>
    <property type="molecule type" value="Genomic_DNA"/>
</dbReference>
<protein>
    <recommendedName>
        <fullName evidence="1">proline--tRNA ligase</fullName>
        <ecNumber evidence="1">6.1.1.15</ecNumber>
    </recommendedName>
    <alternativeName>
        <fullName evidence="7">Prolyl-tRNA synthetase</fullName>
    </alternativeName>
</protein>
<dbReference type="InterPro" id="IPR002314">
    <property type="entry name" value="aa-tRNA-synt_IIb"/>
</dbReference>
<dbReference type="Pfam" id="PF09180">
    <property type="entry name" value="ProRS-C_1"/>
    <property type="match status" value="1"/>
</dbReference>
<dbReference type="InterPro" id="IPR002316">
    <property type="entry name" value="Pro-tRNA-ligase_IIa"/>
</dbReference>
<keyword evidence="6" id="KW-0030">Aminoacyl-tRNA synthetase</keyword>
<reference evidence="10 11" key="1">
    <citation type="journal article" date="2020" name="bioRxiv">
        <title>Metabolic contributions of an alphaproteobacterial endosymbiont in the apicomplexan Cardiosporidium cionae.</title>
        <authorList>
            <person name="Hunter E.S."/>
            <person name="Paight C.J."/>
            <person name="Lane C.E."/>
        </authorList>
    </citation>
    <scope>NUCLEOTIDE SEQUENCE [LARGE SCALE GENOMIC DNA]</scope>
    <source>
        <strain evidence="10">ESH_2018</strain>
    </source>
</reference>
<evidence type="ECO:0000256" key="5">
    <source>
        <dbReference type="ARBA" id="ARBA00022917"/>
    </source>
</evidence>
<dbReference type="InterPro" id="IPR007214">
    <property type="entry name" value="YbaK/aa-tRNA-synth-assoc-dom"/>
</dbReference>
<dbReference type="InterPro" id="IPR045864">
    <property type="entry name" value="aa-tRNA-synth_II/BPL/LPL"/>
</dbReference>
<dbReference type="InterPro" id="IPR033721">
    <property type="entry name" value="ProRS_core_arch_euk"/>
</dbReference>
<dbReference type="PROSITE" id="PS50862">
    <property type="entry name" value="AA_TRNA_LIGASE_II"/>
    <property type="match status" value="1"/>
</dbReference>
<dbReference type="Pfam" id="PF04073">
    <property type="entry name" value="tRNA_edit"/>
    <property type="match status" value="1"/>
</dbReference>
<dbReference type="InterPro" id="IPR016061">
    <property type="entry name" value="Pro-tRNA_ligase_II_C"/>
</dbReference>
<name>A0ABQ7JG93_9APIC</name>
<gene>
    <name evidence="10" type="ORF">IE077_004253</name>
</gene>
<dbReference type="InterPro" id="IPR036621">
    <property type="entry name" value="Anticodon-bd_dom_sf"/>
</dbReference>
<evidence type="ECO:0000256" key="4">
    <source>
        <dbReference type="ARBA" id="ARBA00022840"/>
    </source>
</evidence>
<dbReference type="Gene3D" id="3.90.960.10">
    <property type="entry name" value="YbaK/aminoacyl-tRNA synthetase-associated domain"/>
    <property type="match status" value="1"/>
</dbReference>
<dbReference type="PRINTS" id="PR01046">
    <property type="entry name" value="TRNASYNTHPRO"/>
</dbReference>